<name>A0AAU9DJE0_9FUSO</name>
<dbReference type="PANTHER" id="PTHR33219:SF14">
    <property type="entry name" value="PROTEIN COFACTOR ASSEMBLY OF COMPLEX C SUBUNIT B CCB3, CHLOROPLASTIC-RELATED"/>
    <property type="match status" value="1"/>
</dbReference>
<keyword evidence="2" id="KW-1133">Transmembrane helix</keyword>
<organism evidence="3 4">
    <name type="scientific">Haliovirga abyssi</name>
    <dbReference type="NCBI Taxonomy" id="2996794"/>
    <lineage>
        <taxon>Bacteria</taxon>
        <taxon>Fusobacteriati</taxon>
        <taxon>Fusobacteriota</taxon>
        <taxon>Fusobacteriia</taxon>
        <taxon>Fusobacteriales</taxon>
        <taxon>Haliovirgaceae</taxon>
        <taxon>Haliovirga</taxon>
    </lineage>
</organism>
<dbReference type="KEGG" id="haby:HLVA_05610"/>
<dbReference type="AlphaFoldDB" id="A0AAU9DJE0"/>
<evidence type="ECO:0000313" key="4">
    <source>
        <dbReference type="Proteomes" id="UP001321582"/>
    </source>
</evidence>
<dbReference type="RefSeq" id="WP_307904929.1">
    <property type="nucleotide sequence ID" value="NZ_AP027059.1"/>
</dbReference>
<sequence length="85" mass="9601">MIVLIINLAVRVIEALIFIRIILSWIMPRGGQNSDFGRFINDLTEPLLAPFRVVLPLGNMGGLDLSPIILLFILDIVRNFVVRML</sequence>
<keyword evidence="2" id="KW-0472">Membrane</keyword>
<dbReference type="EMBL" id="AP027059">
    <property type="protein sequence ID" value="BDU49992.1"/>
    <property type="molecule type" value="Genomic_DNA"/>
</dbReference>
<dbReference type="GO" id="GO:0016020">
    <property type="term" value="C:membrane"/>
    <property type="evidence" value="ECO:0007669"/>
    <property type="project" value="InterPro"/>
</dbReference>
<feature type="transmembrane region" description="Helical" evidence="2">
    <location>
        <begin position="51"/>
        <end position="74"/>
    </location>
</feature>
<evidence type="ECO:0000256" key="1">
    <source>
        <dbReference type="ARBA" id="ARBA00010894"/>
    </source>
</evidence>
<gene>
    <name evidence="3" type="ORF">HLVA_05610</name>
</gene>
<dbReference type="Proteomes" id="UP001321582">
    <property type="component" value="Chromosome"/>
</dbReference>
<accession>A0AAU9DJE0</accession>
<keyword evidence="4" id="KW-1185">Reference proteome</keyword>
<proteinExistence type="inferred from homology"/>
<evidence type="ECO:0008006" key="5">
    <source>
        <dbReference type="Google" id="ProtNLM"/>
    </source>
</evidence>
<comment type="similarity">
    <text evidence="1">Belongs to the YggT family.</text>
</comment>
<dbReference type="InterPro" id="IPR003425">
    <property type="entry name" value="CCB3/YggT"/>
</dbReference>
<reference evidence="3 4" key="1">
    <citation type="submission" date="2022-11" db="EMBL/GenBank/DDBJ databases">
        <title>Haliovirga abyssi gen. nov., sp. nov., a mesophilic fermentative bacterium isolated from the Iheya North hydrothermal field and the proposal of Haliovirgaceae fam. nov.</title>
        <authorList>
            <person name="Miyazaki U."/>
            <person name="Tame A."/>
            <person name="Miyazaki J."/>
            <person name="Takai K."/>
            <person name="Sawayama S."/>
            <person name="Kitajima M."/>
            <person name="Okamoto A."/>
            <person name="Nakagawa S."/>
        </authorList>
    </citation>
    <scope>NUCLEOTIDE SEQUENCE [LARGE SCALE GENOMIC DNA]</scope>
    <source>
        <strain evidence="3 4">IC12</strain>
    </source>
</reference>
<dbReference type="Pfam" id="PF02325">
    <property type="entry name" value="CCB3_YggT"/>
    <property type="match status" value="1"/>
</dbReference>
<evidence type="ECO:0000256" key="2">
    <source>
        <dbReference type="SAM" id="Phobius"/>
    </source>
</evidence>
<protein>
    <recommendedName>
        <fullName evidence="5">YggT family protein</fullName>
    </recommendedName>
</protein>
<evidence type="ECO:0000313" key="3">
    <source>
        <dbReference type="EMBL" id="BDU49992.1"/>
    </source>
</evidence>
<feature type="transmembrane region" description="Helical" evidence="2">
    <location>
        <begin position="12"/>
        <end position="31"/>
    </location>
</feature>
<keyword evidence="2" id="KW-0812">Transmembrane</keyword>
<dbReference type="PANTHER" id="PTHR33219">
    <property type="entry name" value="YLMG HOMOLOG PROTEIN 2, CHLOROPLASTIC"/>
    <property type="match status" value="1"/>
</dbReference>